<evidence type="ECO:0000313" key="6">
    <source>
        <dbReference type="EMBL" id="AFM24906.1"/>
    </source>
</evidence>
<keyword evidence="3" id="KW-0547">Nucleotide-binding</keyword>
<dbReference type="eggNOG" id="COG1120">
    <property type="taxonomic scope" value="Bacteria"/>
</dbReference>
<dbReference type="InterPro" id="IPR003593">
    <property type="entry name" value="AAA+_ATPase"/>
</dbReference>
<name>I4C5R5_DESTA</name>
<dbReference type="InterPro" id="IPR050153">
    <property type="entry name" value="Metal_Ion_Import_ABC"/>
</dbReference>
<dbReference type="RefSeq" id="WP_014810049.1">
    <property type="nucleotide sequence ID" value="NC_018025.1"/>
</dbReference>
<evidence type="ECO:0000259" key="5">
    <source>
        <dbReference type="PROSITE" id="PS50893"/>
    </source>
</evidence>
<dbReference type="KEGG" id="dti:Desti_2215"/>
<evidence type="ECO:0000256" key="3">
    <source>
        <dbReference type="ARBA" id="ARBA00022741"/>
    </source>
</evidence>
<dbReference type="AlphaFoldDB" id="I4C5R5"/>
<evidence type="ECO:0000313" key="7">
    <source>
        <dbReference type="Proteomes" id="UP000006055"/>
    </source>
</evidence>
<evidence type="ECO:0000256" key="2">
    <source>
        <dbReference type="ARBA" id="ARBA00022448"/>
    </source>
</evidence>
<dbReference type="GO" id="GO:0005524">
    <property type="term" value="F:ATP binding"/>
    <property type="evidence" value="ECO:0007669"/>
    <property type="project" value="UniProtKB-KW"/>
</dbReference>
<feature type="domain" description="ABC transporter" evidence="5">
    <location>
        <begin position="3"/>
        <end position="236"/>
    </location>
</feature>
<sequence>MILSVNDVSFRYNSHPVLQDVRFELSEGQILGVLGVNGAGKSTLLKCINKVLRPQCGSVLLEGKDLSALTGEAVARRIGYVPQRFSEDRITVFDMVLLGRKPHIKWAATERDMQVVERVLTLMKLGEHALRPVSTLSGGEAQKVVIARALAQEPKVLLLDEPTSSLDLKNQLDVMNLIADVVRTEGISVVMAIHDLNLTLRFADLFLILKKGSVHAMGTTDSMTPEVIEEVYGVHSILRMVEGYPVVIPVHCCRGGAEGACS</sequence>
<gene>
    <name evidence="6" type="ordered locus">Desti_2215</name>
</gene>
<protein>
    <submittedName>
        <fullName evidence="6">ABC-type cobalamin/Fe3+-siderophore transport system, ATPase component</fullName>
    </submittedName>
</protein>
<reference evidence="7" key="1">
    <citation type="submission" date="2012-06" db="EMBL/GenBank/DDBJ databases">
        <title>Complete sequence of chromosome of Desulfomonile tiedjei DSM 6799.</title>
        <authorList>
            <person name="Lucas S."/>
            <person name="Copeland A."/>
            <person name="Lapidus A."/>
            <person name="Glavina del Rio T."/>
            <person name="Dalin E."/>
            <person name="Tice H."/>
            <person name="Bruce D."/>
            <person name="Goodwin L."/>
            <person name="Pitluck S."/>
            <person name="Peters L."/>
            <person name="Ovchinnikova G."/>
            <person name="Zeytun A."/>
            <person name="Lu M."/>
            <person name="Kyrpides N."/>
            <person name="Mavromatis K."/>
            <person name="Ivanova N."/>
            <person name="Brettin T."/>
            <person name="Detter J.C."/>
            <person name="Han C."/>
            <person name="Larimer F."/>
            <person name="Land M."/>
            <person name="Hauser L."/>
            <person name="Markowitz V."/>
            <person name="Cheng J.-F."/>
            <person name="Hugenholtz P."/>
            <person name="Woyke T."/>
            <person name="Wu D."/>
            <person name="Spring S."/>
            <person name="Schroeder M."/>
            <person name="Brambilla E."/>
            <person name="Klenk H.-P."/>
            <person name="Eisen J.A."/>
        </authorList>
    </citation>
    <scope>NUCLEOTIDE SEQUENCE [LARGE SCALE GENOMIC DNA]</scope>
    <source>
        <strain evidence="7">ATCC 49306 / DSM 6799 / DCB-1</strain>
    </source>
</reference>
<dbReference type="SUPFAM" id="SSF52540">
    <property type="entry name" value="P-loop containing nucleoside triphosphate hydrolases"/>
    <property type="match status" value="1"/>
</dbReference>
<dbReference type="CDD" id="cd03214">
    <property type="entry name" value="ABC_Iron-Siderophores_B12_Hemin"/>
    <property type="match status" value="1"/>
</dbReference>
<keyword evidence="7" id="KW-1185">Reference proteome</keyword>
<keyword evidence="2" id="KW-0813">Transport</keyword>
<dbReference type="OrthoDB" id="9809450at2"/>
<evidence type="ECO:0000256" key="4">
    <source>
        <dbReference type="ARBA" id="ARBA00022840"/>
    </source>
</evidence>
<dbReference type="EMBL" id="CP003360">
    <property type="protein sequence ID" value="AFM24906.1"/>
    <property type="molecule type" value="Genomic_DNA"/>
</dbReference>
<dbReference type="Proteomes" id="UP000006055">
    <property type="component" value="Chromosome"/>
</dbReference>
<proteinExistence type="inferred from homology"/>
<dbReference type="PANTHER" id="PTHR42734">
    <property type="entry name" value="METAL TRANSPORT SYSTEM ATP-BINDING PROTEIN TM_0124-RELATED"/>
    <property type="match status" value="1"/>
</dbReference>
<organism evidence="6 7">
    <name type="scientific">Desulfomonile tiedjei (strain ATCC 49306 / DSM 6799 / DCB-1)</name>
    <dbReference type="NCBI Taxonomy" id="706587"/>
    <lineage>
        <taxon>Bacteria</taxon>
        <taxon>Pseudomonadati</taxon>
        <taxon>Thermodesulfobacteriota</taxon>
        <taxon>Desulfomonilia</taxon>
        <taxon>Desulfomonilales</taxon>
        <taxon>Desulfomonilaceae</taxon>
        <taxon>Desulfomonile</taxon>
    </lineage>
</organism>
<dbReference type="InterPro" id="IPR017871">
    <property type="entry name" value="ABC_transporter-like_CS"/>
</dbReference>
<keyword evidence="4" id="KW-0067">ATP-binding</keyword>
<dbReference type="PROSITE" id="PS00211">
    <property type="entry name" value="ABC_TRANSPORTER_1"/>
    <property type="match status" value="1"/>
</dbReference>
<dbReference type="Pfam" id="PF00005">
    <property type="entry name" value="ABC_tran"/>
    <property type="match status" value="1"/>
</dbReference>
<evidence type="ECO:0000256" key="1">
    <source>
        <dbReference type="ARBA" id="ARBA00005417"/>
    </source>
</evidence>
<dbReference type="STRING" id="706587.Desti_2215"/>
<comment type="similarity">
    <text evidence="1">Belongs to the ABC transporter superfamily.</text>
</comment>
<dbReference type="SMART" id="SM00382">
    <property type="entry name" value="AAA"/>
    <property type="match status" value="1"/>
</dbReference>
<dbReference type="FunFam" id="3.40.50.300:FF:000134">
    <property type="entry name" value="Iron-enterobactin ABC transporter ATP-binding protein"/>
    <property type="match status" value="1"/>
</dbReference>
<dbReference type="PROSITE" id="PS50893">
    <property type="entry name" value="ABC_TRANSPORTER_2"/>
    <property type="match status" value="1"/>
</dbReference>
<dbReference type="InterPro" id="IPR003439">
    <property type="entry name" value="ABC_transporter-like_ATP-bd"/>
</dbReference>
<dbReference type="GO" id="GO:0016887">
    <property type="term" value="F:ATP hydrolysis activity"/>
    <property type="evidence" value="ECO:0007669"/>
    <property type="project" value="InterPro"/>
</dbReference>
<dbReference type="HOGENOM" id="CLU_000604_1_11_7"/>
<accession>I4C5R5</accession>
<dbReference type="PANTHER" id="PTHR42734:SF6">
    <property type="entry name" value="MOLYBDATE IMPORT ATP-BINDING PROTEIN MOLC"/>
    <property type="match status" value="1"/>
</dbReference>
<dbReference type="Gene3D" id="3.40.50.300">
    <property type="entry name" value="P-loop containing nucleotide triphosphate hydrolases"/>
    <property type="match status" value="1"/>
</dbReference>
<dbReference type="InterPro" id="IPR027417">
    <property type="entry name" value="P-loop_NTPase"/>
</dbReference>